<keyword evidence="2" id="KW-1185">Reference proteome</keyword>
<feature type="non-terminal residue" evidence="1">
    <location>
        <position position="1"/>
    </location>
</feature>
<dbReference type="AlphaFoldDB" id="A0A0D2CEC3"/>
<dbReference type="GeneID" id="27351888"/>
<sequence length="327" mass="36628">DFGSATTVGPQQYPRKAFMSIHSNHIICLWVWGLVDRPLLKLALQHDTPRCAIYADGMIHVGGESGCVRSIELAKAQECGLAARQGDLESGNHGSSLLARQCHPAFQTQGTAINYLSRYEDYLMTCSGREVILLDPVSGAQRHLCLEGTDLSIEIQMARVVHAQWVNYLMVVGVASNQTLWAATLKWDDLRRLHFEWGLLPQSTVHYQADSQELIWKLSGHVQWDYKVQAVRDLTEDGEVVVHTTDGKCWQLHLAARCATIIQNISPAAHYVSGGHMSDRFCIMSCPDSEKEGVAMCEVVEDRSWQAPDLPDIHEPVFRTSESQERF</sequence>
<dbReference type="RefSeq" id="XP_016242110.1">
    <property type="nucleotide sequence ID" value="XM_016400244.1"/>
</dbReference>
<dbReference type="VEuPathDB" id="FungiDB:PV07_12694"/>
<name>A0A0D2CEC3_9EURO</name>
<gene>
    <name evidence="1" type="ORF">PV07_12694</name>
</gene>
<reference evidence="1 2" key="1">
    <citation type="submission" date="2015-01" db="EMBL/GenBank/DDBJ databases">
        <title>The Genome Sequence of Cladophialophora immunda CBS83496.</title>
        <authorList>
            <consortium name="The Broad Institute Genomics Platform"/>
            <person name="Cuomo C."/>
            <person name="de Hoog S."/>
            <person name="Gorbushina A."/>
            <person name="Stielow B."/>
            <person name="Teixiera M."/>
            <person name="Abouelleil A."/>
            <person name="Chapman S.B."/>
            <person name="Priest M."/>
            <person name="Young S.K."/>
            <person name="Wortman J."/>
            <person name="Nusbaum C."/>
            <person name="Birren B."/>
        </authorList>
    </citation>
    <scope>NUCLEOTIDE SEQUENCE [LARGE SCALE GENOMIC DNA]</scope>
    <source>
        <strain evidence="1 2">CBS 83496</strain>
    </source>
</reference>
<dbReference type="EMBL" id="KN847106">
    <property type="protein sequence ID" value="KIW21894.1"/>
    <property type="molecule type" value="Genomic_DNA"/>
</dbReference>
<evidence type="ECO:0000313" key="1">
    <source>
        <dbReference type="EMBL" id="KIW21894.1"/>
    </source>
</evidence>
<dbReference type="Proteomes" id="UP000054466">
    <property type="component" value="Unassembled WGS sequence"/>
</dbReference>
<dbReference type="HOGENOM" id="CLU_851405_0_0_1"/>
<organism evidence="1 2">
    <name type="scientific">Cladophialophora immunda</name>
    <dbReference type="NCBI Taxonomy" id="569365"/>
    <lineage>
        <taxon>Eukaryota</taxon>
        <taxon>Fungi</taxon>
        <taxon>Dikarya</taxon>
        <taxon>Ascomycota</taxon>
        <taxon>Pezizomycotina</taxon>
        <taxon>Eurotiomycetes</taxon>
        <taxon>Chaetothyriomycetidae</taxon>
        <taxon>Chaetothyriales</taxon>
        <taxon>Herpotrichiellaceae</taxon>
        <taxon>Cladophialophora</taxon>
    </lineage>
</organism>
<proteinExistence type="predicted"/>
<protein>
    <submittedName>
        <fullName evidence="1">Uncharacterized protein</fullName>
    </submittedName>
</protein>
<accession>A0A0D2CEC3</accession>
<evidence type="ECO:0000313" key="2">
    <source>
        <dbReference type="Proteomes" id="UP000054466"/>
    </source>
</evidence>